<dbReference type="InterPro" id="IPR036595">
    <property type="entry name" value="A-macroglobulin_rcpt-bd_sf"/>
</dbReference>
<evidence type="ECO:0000256" key="1">
    <source>
        <dbReference type="ARBA" id="ARBA00004613"/>
    </source>
</evidence>
<dbReference type="Pfam" id="PF07703">
    <property type="entry name" value="A2M_BRD"/>
    <property type="match status" value="1"/>
</dbReference>
<dbReference type="CDD" id="cd02897">
    <property type="entry name" value="A2M_2"/>
    <property type="match status" value="1"/>
</dbReference>
<dbReference type="InterPro" id="IPR011626">
    <property type="entry name" value="Alpha-macroglobulin_TED"/>
</dbReference>
<feature type="compositionally biased region" description="Low complexity" evidence="9">
    <location>
        <begin position="1765"/>
        <end position="1780"/>
    </location>
</feature>
<keyword evidence="3" id="KW-0964">Secreted</keyword>
<feature type="domain" description="Kazal-like" evidence="11">
    <location>
        <begin position="1664"/>
        <end position="1712"/>
    </location>
</feature>
<dbReference type="InterPro" id="IPR041813">
    <property type="entry name" value="A2M_TED"/>
</dbReference>
<keyword evidence="4" id="KW-0646">Protease inhibitor</keyword>
<feature type="compositionally biased region" description="Basic residues" evidence="9">
    <location>
        <begin position="2074"/>
        <end position="2086"/>
    </location>
</feature>
<dbReference type="InterPro" id="IPR001599">
    <property type="entry name" value="Macroglobln_a2"/>
</dbReference>
<dbReference type="InterPro" id="IPR047565">
    <property type="entry name" value="Alpha-macroglob_thiol-ester_cl"/>
</dbReference>
<dbReference type="Pfam" id="PF12248">
    <property type="entry name" value="Methyltransf_FA"/>
    <property type="match status" value="1"/>
</dbReference>
<dbReference type="InterPro" id="IPR040839">
    <property type="entry name" value="MG4"/>
</dbReference>
<evidence type="ECO:0000256" key="9">
    <source>
        <dbReference type="SAM" id="MobiDB-lite"/>
    </source>
</evidence>
<dbReference type="PROSITE" id="PS00477">
    <property type="entry name" value="ALPHA_2_MACROGLOBULIN"/>
    <property type="match status" value="1"/>
</dbReference>
<dbReference type="Pfam" id="PF17791">
    <property type="entry name" value="MG3"/>
    <property type="match status" value="1"/>
</dbReference>
<dbReference type="InterPro" id="IPR002890">
    <property type="entry name" value="MG2"/>
</dbReference>
<dbReference type="InterPro" id="IPR008930">
    <property type="entry name" value="Terpenoid_cyclase/PrenylTrfase"/>
</dbReference>
<dbReference type="Gene3D" id="2.60.120.1540">
    <property type="match status" value="1"/>
</dbReference>
<proteinExistence type="inferred from homology"/>
<dbReference type="InterPro" id="IPR009048">
    <property type="entry name" value="A-macroglobulin_rcpt-bd"/>
</dbReference>
<evidence type="ECO:0000256" key="2">
    <source>
        <dbReference type="ARBA" id="ARBA00010952"/>
    </source>
</evidence>
<dbReference type="EnsemblMetazoa" id="XM_779925">
    <property type="protein sequence ID" value="XP_785018"/>
    <property type="gene ID" value="LOC579831"/>
</dbReference>
<feature type="compositionally biased region" description="Basic and acidic residues" evidence="9">
    <location>
        <begin position="1722"/>
        <end position="1734"/>
    </location>
</feature>
<dbReference type="GO" id="GO:0005615">
    <property type="term" value="C:extracellular space"/>
    <property type="evidence" value="ECO:0007669"/>
    <property type="project" value="InterPro"/>
</dbReference>
<dbReference type="Pfam" id="PF01835">
    <property type="entry name" value="MG2"/>
    <property type="match status" value="1"/>
</dbReference>
<keyword evidence="13" id="KW-1185">Reference proteome</keyword>
<keyword evidence="8" id="KW-0325">Glycoprotein</keyword>
<dbReference type="PANTHER" id="PTHR11412">
    <property type="entry name" value="MACROGLOBULIN / COMPLEMENT"/>
    <property type="match status" value="1"/>
</dbReference>
<evidence type="ECO:0000256" key="10">
    <source>
        <dbReference type="SAM" id="SignalP"/>
    </source>
</evidence>
<organism evidence="12 13">
    <name type="scientific">Strongylocentrotus purpuratus</name>
    <name type="common">Purple sea urchin</name>
    <dbReference type="NCBI Taxonomy" id="7668"/>
    <lineage>
        <taxon>Eukaryota</taxon>
        <taxon>Metazoa</taxon>
        <taxon>Echinodermata</taxon>
        <taxon>Eleutherozoa</taxon>
        <taxon>Echinozoa</taxon>
        <taxon>Echinoidea</taxon>
        <taxon>Euechinoidea</taxon>
        <taxon>Echinacea</taxon>
        <taxon>Camarodonta</taxon>
        <taxon>Echinidea</taxon>
        <taxon>Strongylocentrotidae</taxon>
        <taxon>Strongylocentrotus</taxon>
    </lineage>
</organism>
<dbReference type="Pfam" id="PF00207">
    <property type="entry name" value="A2M"/>
    <property type="match status" value="1"/>
</dbReference>
<feature type="signal peptide" evidence="10">
    <location>
        <begin position="1"/>
        <end position="24"/>
    </location>
</feature>
<feature type="region of interest" description="Disordered" evidence="9">
    <location>
        <begin position="1894"/>
        <end position="1962"/>
    </location>
</feature>
<dbReference type="Gene3D" id="2.20.130.20">
    <property type="match status" value="1"/>
</dbReference>
<dbReference type="SMART" id="SM01361">
    <property type="entry name" value="A2M_recep"/>
    <property type="match status" value="1"/>
</dbReference>
<dbReference type="Gene3D" id="2.60.40.10">
    <property type="entry name" value="Immunoglobulins"/>
    <property type="match status" value="2"/>
</dbReference>
<dbReference type="SMART" id="SM01360">
    <property type="entry name" value="A2M"/>
    <property type="match status" value="1"/>
</dbReference>
<feature type="compositionally biased region" description="Polar residues" evidence="9">
    <location>
        <begin position="1741"/>
        <end position="1758"/>
    </location>
</feature>
<dbReference type="InterPro" id="IPR019742">
    <property type="entry name" value="MacrogloblnA2_CS"/>
</dbReference>
<protein>
    <recommendedName>
        <fullName evidence="11">Kazal-like domain-containing protein</fullName>
    </recommendedName>
</protein>
<dbReference type="Gene3D" id="3.30.60.30">
    <property type="match status" value="1"/>
</dbReference>
<dbReference type="InterPro" id="IPR014756">
    <property type="entry name" value="Ig_E-set"/>
</dbReference>
<dbReference type="GO" id="GO:0004867">
    <property type="term" value="F:serine-type endopeptidase inhibitor activity"/>
    <property type="evidence" value="ECO:0007669"/>
    <property type="project" value="UniProtKB-KW"/>
</dbReference>
<dbReference type="PANTHER" id="PTHR11412:SF139">
    <property type="entry name" value="C3 AND PZP-LIKE ALPHA-2-MACROGLOBULIN DOMAIN-CONTAINING PROTEIN 8"/>
    <property type="match status" value="1"/>
</dbReference>
<dbReference type="InterPro" id="IPR041555">
    <property type="entry name" value="MG3"/>
</dbReference>
<dbReference type="FunFam" id="2.60.40.1930:FF:000001">
    <property type="entry name" value="CD109 isoform 3"/>
    <property type="match status" value="1"/>
</dbReference>
<feature type="compositionally biased region" description="Low complexity" evidence="9">
    <location>
        <begin position="1905"/>
        <end position="1915"/>
    </location>
</feature>
<keyword evidence="5 10" id="KW-0732">Signal</keyword>
<dbReference type="InterPro" id="IPR022041">
    <property type="entry name" value="Methyltransf_FA"/>
</dbReference>
<comment type="similarity">
    <text evidence="2">Belongs to the protease inhibitor I39 (alpha-2-macroglobulin) family.</text>
</comment>
<dbReference type="GeneID" id="579831"/>
<dbReference type="FunFam" id="1.50.10.20:FF:000001">
    <property type="entry name" value="CD109 isoform 1"/>
    <property type="match status" value="1"/>
</dbReference>
<dbReference type="CTD" id="27151"/>
<dbReference type="InterPro" id="IPR011625">
    <property type="entry name" value="A2M_N_BRD"/>
</dbReference>
<dbReference type="Gene3D" id="1.50.10.20">
    <property type="match status" value="1"/>
</dbReference>
<dbReference type="Proteomes" id="UP000007110">
    <property type="component" value="Unassembled WGS sequence"/>
</dbReference>
<dbReference type="Pfam" id="PF17789">
    <property type="entry name" value="MG4"/>
    <property type="match status" value="1"/>
</dbReference>
<dbReference type="InterPro" id="IPR036058">
    <property type="entry name" value="Kazal_dom_sf"/>
</dbReference>
<dbReference type="Gene3D" id="2.60.40.1940">
    <property type="match status" value="1"/>
</dbReference>
<evidence type="ECO:0000256" key="7">
    <source>
        <dbReference type="ARBA" id="ARBA00023157"/>
    </source>
</evidence>
<dbReference type="InParanoid" id="A0A7M7RB66"/>
<dbReference type="RefSeq" id="XP_785018.4">
    <property type="nucleotide sequence ID" value="XM_779925.5"/>
</dbReference>
<dbReference type="InterPro" id="IPR002350">
    <property type="entry name" value="Kazal_dom"/>
</dbReference>
<keyword evidence="7" id="KW-1015">Disulfide bond</keyword>
<sequence length="2106" mass="235583">MEWTNVHLSLLVLTCFSTVISVFAEEGYLVAYPLAFRPGVSEKLSVTIFDYNEPILVEARIRWRNKTLANIGETISGKGSLILKVPDYVTGKAVLEICGNCQLGSQGFNFKNSSEITVLEKSTSVFIQTDKPIYKPEQKVLINLFTTGPDLRPKNVPMLVYILDPKGARMIQWKNLEPTCCGIVNASFPLSDQPVLGVWTILVDMQGHMYNKTFTVEKYVLPRFEVIIDPPGFIRDTNKCSRVAVHARYTFKQPVKGKLTINMNLHGLGYFDDYVGRNMYLFMDINGTAMFDLCINNLTNSPLKNHFRGTIRIEASVTSNDGNVFTAMDETCLVHKQLVSIEFAPETKKHFKPGLPYYGRLFVFYPDDTPASNVVVRINVDKNTDIVFREEYEAVDGEVSFVIPLLPDGDGLLWLDALIVAVDGKSVGSSYLSHFLSLGSWYSPSSCHLLMKAQPKLKVGKRASVKIQSTCPCNFSLHYEVMARGNIVTSGVSEVGRQKREANQALEAELNSTISQCETEISFMVTAAMSPTSRLLVYYVRDDEEGVVDTMQIEVEPSFENKVTVTWSRNETTPKSHVNMLISAKPDSCVCVATVDKSVQLLRPGYQITPEKVFAELAKYDLSEERYEDTFWWRSTFRRKRSPMWNAMRLRDADFAFREAGLRVMTNKVQLRFQDLSALHGDGTGFSPHVATKRSVQSTDKRRRAYFPETWIFNCFNISSTRSDNYIQLQLPDSITTWQTDVVALSQAHGMGVATTAPLVAFKEFFVEYTLPYSVIRGEQLRVPLTVFNYLDVCVKVRVSMQIQEGVKFLNHGGRGHTFDQCLQAKESLTTQVELVFNELGQKRIHAGAEALMTMSCDCNDEGALGDMPATLLALDKVTNNILVEPEGILRGYTYSVFFCPNERIHISTPNYDEYQFLHPPENMDSFSFLCKATSNAKLALSRDQTDNIDYEIVLGGLDNTQSWISKGRDGDRLQIHMTPNIVSWEEFRAFWISWTDGQIQIGYGETKSNVSVILTLVDPSAIGMTVQYIGFATGSGSLGEFRIWKRKGNDEIYHEAFTLSLPLNFVPGSERAQATMIADVMGPTLNNLHNLIRLPFGCGEQNMIHFAPNVYIMRYLQRTNQFEPEIKNEATGYLIQGYQRQLTYKRHDGSYSAFGENDSSGSMWLTAFVLKSFAQSRSFIYIDPREMAQSRRWIISQKEDDGSFPPVGRVLNKDIQGGIQGKVSLTAYVVVALMEAGVDSQEERDSIKEAQKFLEDNIHPDAITDPYTAALVAYALTLRKSDYAPTAESILSNMAIRKGDQTYWRLSDQPLESLPFFAHMGNIKQTVTSAEVEMTAYALLTYTLLGDIAYSLPIVKWLTQQRNSLGGFSSTQDTCVALQALSEYATLAYVGHVSLNVTLAYTNFITSVEEQFYLNNENSKVLQVMEIPAFTQTLFIGAVGEGCGLMQVDMSYNIPDPTKNEAFKLNVKMSEMPSSPNQRRRRRRSLIGTNNEVTSDLATDDDYRVSIEVCSRWLHAGSSNMAVVEVSLLTGFSADIESLERLIMDRQNKLKRYEIDGRRVILYFDEISSQCMTCVIFNAWRNFVVGKMQPVPVKVYDYYEPHYEETRFYNVSSASPLARELCEEDHPDCNRVEDQTGPREEFPTIIVSNSDDDHSPADQLTCGCQRSCQHEPGSAVCGSDGRIYENYCYMEVASCQMEMGIRAMPKDMCPEQEPVHSGTTRQERPTGEIRQPLKPEVTVPDNNINDNPTMTVTQSSFVFKPDDNTTSISSISNTTSESTSEFDSEDSSAASSSLFEEGRKVIGSADFVDSLDFGLDDVDDIYKDVEVETGTDSMEDFIPEVTKITPILIDLKNQKGLGLGLDLEDVKDLVEEINLSPKDQQSLNEEHVLSDEGVNYPELPPTPTSSITPKTLPIKTSPDLQPNTTNPTNGTSTPPEVGLNPAVPSGLVPGLPEDRDSHGPIPAADIAQISAAIRGLETAGDMQLEEEPGQLVEDSEVVLHKPVEPTPKSTGTDHDQSEEGPVQSNNETLQIANGQDQPVPVETRSDRFQSGLPLDQTGVLKSPTDQVEEAVKASHHHHHRNHLTHHAPEPSTTVATGRRRKRDSE</sequence>
<dbReference type="Gene3D" id="6.20.50.160">
    <property type="match status" value="1"/>
</dbReference>
<dbReference type="PROSITE" id="PS51465">
    <property type="entry name" value="KAZAL_2"/>
    <property type="match status" value="1"/>
</dbReference>
<dbReference type="InterPro" id="IPR013783">
    <property type="entry name" value="Ig-like_fold"/>
</dbReference>
<dbReference type="SMART" id="SM01359">
    <property type="entry name" value="A2M_N_2"/>
    <property type="match status" value="1"/>
</dbReference>
<dbReference type="InterPro" id="IPR050473">
    <property type="entry name" value="A2M/Complement_sys"/>
</dbReference>
<comment type="subcellular location">
    <subcellularLocation>
        <location evidence="1">Secreted</location>
    </subcellularLocation>
</comment>
<evidence type="ECO:0000313" key="13">
    <source>
        <dbReference type="Proteomes" id="UP000007110"/>
    </source>
</evidence>
<dbReference type="CDD" id="cd00104">
    <property type="entry name" value="KAZAL_FS"/>
    <property type="match status" value="1"/>
</dbReference>
<dbReference type="Pfam" id="PF07677">
    <property type="entry name" value="A2M_recep"/>
    <property type="match status" value="1"/>
</dbReference>
<evidence type="ECO:0000256" key="4">
    <source>
        <dbReference type="ARBA" id="ARBA00022690"/>
    </source>
</evidence>
<reference evidence="13" key="1">
    <citation type="submission" date="2015-02" db="EMBL/GenBank/DDBJ databases">
        <title>Genome sequencing for Strongylocentrotus purpuratus.</title>
        <authorList>
            <person name="Murali S."/>
            <person name="Liu Y."/>
            <person name="Vee V."/>
            <person name="English A."/>
            <person name="Wang M."/>
            <person name="Skinner E."/>
            <person name="Han Y."/>
            <person name="Muzny D.M."/>
            <person name="Worley K.C."/>
            <person name="Gibbs R.A."/>
        </authorList>
    </citation>
    <scope>NUCLEOTIDE SEQUENCE</scope>
</reference>
<dbReference type="SUPFAM" id="SSF48239">
    <property type="entry name" value="Terpenoid cyclases/Protein prenyltransferases"/>
    <property type="match status" value="1"/>
</dbReference>
<dbReference type="SMART" id="SM01419">
    <property type="entry name" value="Thiol-ester_cl"/>
    <property type="match status" value="1"/>
</dbReference>
<dbReference type="SUPFAM" id="SSF49410">
    <property type="entry name" value="Alpha-macroglobulin receptor domain"/>
    <property type="match status" value="1"/>
</dbReference>
<feature type="region of interest" description="Disordered" evidence="9">
    <location>
        <begin position="1991"/>
        <end position="2106"/>
    </location>
</feature>
<evidence type="ECO:0000256" key="3">
    <source>
        <dbReference type="ARBA" id="ARBA00022525"/>
    </source>
</evidence>
<dbReference type="Gene3D" id="2.60.40.1930">
    <property type="match status" value="3"/>
</dbReference>
<dbReference type="OrthoDB" id="2142040at2759"/>
<evidence type="ECO:0000256" key="6">
    <source>
        <dbReference type="ARBA" id="ARBA00022900"/>
    </source>
</evidence>
<evidence type="ECO:0000259" key="11">
    <source>
        <dbReference type="PROSITE" id="PS51465"/>
    </source>
</evidence>
<dbReference type="Pfam" id="PF07678">
    <property type="entry name" value="TED_complement"/>
    <property type="match status" value="1"/>
</dbReference>
<keyword evidence="6" id="KW-0722">Serine protease inhibitor</keyword>
<dbReference type="OMA" id="CGCARDC"/>
<evidence type="ECO:0000313" key="12">
    <source>
        <dbReference type="EnsemblMetazoa" id="XP_785018"/>
    </source>
</evidence>
<dbReference type="Gene3D" id="2.60.40.690">
    <property type="entry name" value="Alpha-macroglobulin, receptor-binding domain"/>
    <property type="match status" value="1"/>
</dbReference>
<name>A0A7M7RB66_STRPU</name>
<dbReference type="SUPFAM" id="SSF81296">
    <property type="entry name" value="E set domains"/>
    <property type="match status" value="1"/>
</dbReference>
<dbReference type="KEGG" id="spu:579831"/>
<evidence type="ECO:0000256" key="5">
    <source>
        <dbReference type="ARBA" id="ARBA00022729"/>
    </source>
</evidence>
<feature type="chain" id="PRO_5029478471" description="Kazal-like domain-containing protein" evidence="10">
    <location>
        <begin position="25"/>
        <end position="2106"/>
    </location>
</feature>
<accession>A0A7M7RB66</accession>
<feature type="compositionally biased region" description="Polar residues" evidence="9">
    <location>
        <begin position="2023"/>
        <end position="2037"/>
    </location>
</feature>
<feature type="region of interest" description="Disordered" evidence="9">
    <location>
        <begin position="1711"/>
        <end position="1791"/>
    </location>
</feature>
<feature type="compositionally biased region" description="Low complexity" evidence="9">
    <location>
        <begin position="1923"/>
        <end position="1936"/>
    </location>
</feature>
<evidence type="ECO:0000256" key="8">
    <source>
        <dbReference type="ARBA" id="ARBA00023180"/>
    </source>
</evidence>
<dbReference type="SUPFAM" id="SSF100895">
    <property type="entry name" value="Kazal-type serine protease inhibitors"/>
    <property type="match status" value="1"/>
</dbReference>
<reference evidence="12" key="2">
    <citation type="submission" date="2021-01" db="UniProtKB">
        <authorList>
            <consortium name="EnsemblMetazoa"/>
        </authorList>
    </citation>
    <scope>IDENTIFICATION</scope>
</reference>